<dbReference type="EMBL" id="GGEC01031889">
    <property type="protein sequence ID" value="MBX12373.1"/>
    <property type="molecule type" value="Transcribed_RNA"/>
</dbReference>
<dbReference type="PANTHER" id="PTHR34360">
    <property type="entry name" value="OS08G0519400 PROTEIN"/>
    <property type="match status" value="1"/>
</dbReference>
<dbReference type="AlphaFoldDB" id="A0A2P2L333"/>
<organism evidence="2">
    <name type="scientific">Rhizophora mucronata</name>
    <name type="common">Asiatic mangrove</name>
    <dbReference type="NCBI Taxonomy" id="61149"/>
    <lineage>
        <taxon>Eukaryota</taxon>
        <taxon>Viridiplantae</taxon>
        <taxon>Streptophyta</taxon>
        <taxon>Embryophyta</taxon>
        <taxon>Tracheophyta</taxon>
        <taxon>Spermatophyta</taxon>
        <taxon>Magnoliopsida</taxon>
        <taxon>eudicotyledons</taxon>
        <taxon>Gunneridae</taxon>
        <taxon>Pentapetalae</taxon>
        <taxon>rosids</taxon>
        <taxon>fabids</taxon>
        <taxon>Malpighiales</taxon>
        <taxon>Rhizophoraceae</taxon>
        <taxon>Rhizophora</taxon>
    </lineage>
</organism>
<dbReference type="PANTHER" id="PTHR34360:SF2">
    <property type="entry name" value="MYOSIN HEAVY CHAIN-LIKE PROTEIN"/>
    <property type="match status" value="1"/>
</dbReference>
<accession>A0A2P2L333</accession>
<keyword evidence="1" id="KW-0472">Membrane</keyword>
<name>A0A2P2L333_RHIMU</name>
<proteinExistence type="predicted"/>
<keyword evidence="1" id="KW-0812">Transmembrane</keyword>
<keyword evidence="1" id="KW-1133">Transmembrane helix</keyword>
<evidence type="ECO:0000313" key="2">
    <source>
        <dbReference type="EMBL" id="MBX12373.1"/>
    </source>
</evidence>
<feature type="transmembrane region" description="Helical" evidence="1">
    <location>
        <begin position="108"/>
        <end position="128"/>
    </location>
</feature>
<protein>
    <submittedName>
        <fullName evidence="2">Uncharacterized protein LOC8258427 isoform X2</fullName>
    </submittedName>
</protein>
<reference evidence="2" key="1">
    <citation type="submission" date="2018-02" db="EMBL/GenBank/DDBJ databases">
        <title>Rhizophora mucronata_Transcriptome.</title>
        <authorList>
            <person name="Meera S.P."/>
            <person name="Sreeshan A."/>
            <person name="Augustine A."/>
        </authorList>
    </citation>
    <scope>NUCLEOTIDE SEQUENCE</scope>
    <source>
        <tissue evidence="2">Leaf</tissue>
    </source>
</reference>
<evidence type="ECO:0000256" key="1">
    <source>
        <dbReference type="SAM" id="Phobius"/>
    </source>
</evidence>
<sequence>MDDIVTEQWIQIQQLEQALELKIRVSLAQRQAKLLRCTFLKSMHVLSGKWDSCISPKMSALRSYMSQTLNQLTRLFLTVKEFHHELQAFVRQEMERHEFTASLAHQELVFFVASALIVFPVLSAWTWLSSKFP</sequence>